<dbReference type="InterPro" id="IPR037667">
    <property type="entry name" value="FMC1_homologue"/>
</dbReference>
<organism evidence="5 6">
    <name type="scientific">Sinocyclocheilus grahami</name>
    <name type="common">Dianchi golden-line fish</name>
    <name type="synonym">Barbus grahami</name>
    <dbReference type="NCBI Taxonomy" id="75366"/>
    <lineage>
        <taxon>Eukaryota</taxon>
        <taxon>Metazoa</taxon>
        <taxon>Chordata</taxon>
        <taxon>Craniata</taxon>
        <taxon>Vertebrata</taxon>
        <taxon>Euteleostomi</taxon>
        <taxon>Actinopterygii</taxon>
        <taxon>Neopterygii</taxon>
        <taxon>Teleostei</taxon>
        <taxon>Ostariophysi</taxon>
        <taxon>Cypriniformes</taxon>
        <taxon>Cyprinidae</taxon>
        <taxon>Cyprininae</taxon>
        <taxon>Sinocyclocheilus</taxon>
    </lineage>
</organism>
<keyword evidence="6" id="KW-1185">Reference proteome</keyword>
<protein>
    <recommendedName>
        <fullName evidence="2">Protein FMC1 homolog</fullName>
    </recommendedName>
</protein>
<reference evidence="5" key="1">
    <citation type="submission" date="2025-08" db="UniProtKB">
        <authorList>
            <consortium name="Ensembl"/>
        </authorList>
    </citation>
    <scope>IDENTIFICATION</scope>
</reference>
<name>A0A672NE98_SINGR</name>
<feature type="signal peptide" evidence="4">
    <location>
        <begin position="1"/>
        <end position="17"/>
    </location>
</feature>
<dbReference type="InParanoid" id="A0A672NE98"/>
<proteinExistence type="inferred from homology"/>
<sequence>VCVCACVICVCRVCVRNLCVCVRNLCVTGAQFCRAQMDALHAARTYLCLLTSTRLHLRLHEHYHAPGERSLDQVAGLVGLRLPTQPGGKGWET</sequence>
<accession>A0A672NE98</accession>
<dbReference type="Ensembl" id="ENSSGRT00000051212.1">
    <property type="protein sequence ID" value="ENSSGRP00000047900.1"/>
    <property type="gene ID" value="ENSSGRG00000025549.1"/>
</dbReference>
<evidence type="ECO:0000256" key="1">
    <source>
        <dbReference type="ARBA" id="ARBA00009058"/>
    </source>
</evidence>
<comment type="similarity">
    <text evidence="1">Belongs to the FMC1 family.</text>
</comment>
<dbReference type="PANTHER" id="PTHR31716:SF1">
    <property type="entry name" value="PROTEIN FMC1 HOMOLOG"/>
    <property type="match status" value="1"/>
</dbReference>
<dbReference type="OMA" id="LHEHYHA"/>
<feature type="chain" id="PRO_5025499571" description="Protein FMC1 homolog" evidence="4">
    <location>
        <begin position="18"/>
        <end position="93"/>
    </location>
</feature>
<dbReference type="AlphaFoldDB" id="A0A672NE98"/>
<evidence type="ECO:0000313" key="5">
    <source>
        <dbReference type="Ensembl" id="ENSSGRP00000047900.1"/>
    </source>
</evidence>
<dbReference type="Proteomes" id="UP000472262">
    <property type="component" value="Unassembled WGS sequence"/>
</dbReference>
<evidence type="ECO:0000313" key="6">
    <source>
        <dbReference type="Proteomes" id="UP000472262"/>
    </source>
</evidence>
<dbReference type="PANTHER" id="PTHR31716">
    <property type="entry name" value="PROTEIN FMC1 HOMOLOG"/>
    <property type="match status" value="1"/>
</dbReference>
<reference evidence="5" key="2">
    <citation type="submission" date="2025-09" db="UniProtKB">
        <authorList>
            <consortium name="Ensembl"/>
        </authorList>
    </citation>
    <scope>IDENTIFICATION</scope>
</reference>
<evidence type="ECO:0000256" key="3">
    <source>
        <dbReference type="ARBA" id="ARBA00045742"/>
    </source>
</evidence>
<evidence type="ECO:0000256" key="4">
    <source>
        <dbReference type="SAM" id="SignalP"/>
    </source>
</evidence>
<dbReference type="FunCoup" id="A0A672NE98">
    <property type="interactions" value="1892"/>
</dbReference>
<comment type="function">
    <text evidence="3">Plays a role in the assembly/stability of the mitochondrial membrane ATP synthase (F(1)F(0) ATP synthase or Complex V).</text>
</comment>
<keyword evidence="4" id="KW-0732">Signal</keyword>
<evidence type="ECO:0000256" key="2">
    <source>
        <dbReference type="ARBA" id="ARBA00013846"/>
    </source>
</evidence>
<dbReference type="GO" id="GO:0005739">
    <property type="term" value="C:mitochondrion"/>
    <property type="evidence" value="ECO:0007669"/>
    <property type="project" value="TreeGrafter"/>
</dbReference>